<dbReference type="PANTHER" id="PTHR43289">
    <property type="entry name" value="MITOGEN-ACTIVATED PROTEIN KINASE KINASE KINASE 20-RELATED"/>
    <property type="match status" value="1"/>
</dbReference>
<keyword evidence="7" id="KW-0472">Membrane</keyword>
<evidence type="ECO:0000256" key="5">
    <source>
        <dbReference type="PROSITE-ProRule" id="PRU10141"/>
    </source>
</evidence>
<dbReference type="Gene3D" id="3.30.200.20">
    <property type="entry name" value="Phosphorylase Kinase, domain 1"/>
    <property type="match status" value="1"/>
</dbReference>
<dbReference type="EMBL" id="AM746676">
    <property type="protein sequence ID" value="CAN97378.1"/>
    <property type="molecule type" value="Genomic_DNA"/>
</dbReference>
<feature type="compositionally biased region" description="Low complexity" evidence="6">
    <location>
        <begin position="33"/>
        <end position="51"/>
    </location>
</feature>
<evidence type="ECO:0000256" key="4">
    <source>
        <dbReference type="ARBA" id="ARBA00022840"/>
    </source>
</evidence>
<dbReference type="SUPFAM" id="SSF56112">
    <property type="entry name" value="Protein kinase-like (PK-like)"/>
    <property type="match status" value="1"/>
</dbReference>
<dbReference type="InterPro" id="IPR000719">
    <property type="entry name" value="Prot_kinase_dom"/>
</dbReference>
<dbReference type="PROSITE" id="PS50011">
    <property type="entry name" value="PROTEIN_KINASE_DOM"/>
    <property type="match status" value="1"/>
</dbReference>
<accession>A9ESD5</accession>
<keyword evidence="2 5" id="KW-0547">Nucleotide-binding</keyword>
<feature type="transmembrane region" description="Helical" evidence="7">
    <location>
        <begin position="394"/>
        <end position="418"/>
    </location>
</feature>
<keyword evidence="4 5" id="KW-0067">ATP-binding</keyword>
<dbReference type="Gene3D" id="1.10.510.10">
    <property type="entry name" value="Transferase(Phosphotransferase) domain 1"/>
    <property type="match status" value="1"/>
</dbReference>
<dbReference type="PANTHER" id="PTHR43289:SF34">
    <property type="entry name" value="SERINE_THREONINE-PROTEIN KINASE YBDM-RELATED"/>
    <property type="match status" value="1"/>
</dbReference>
<dbReference type="PROSITE" id="PS00108">
    <property type="entry name" value="PROTEIN_KINASE_ST"/>
    <property type="match status" value="1"/>
</dbReference>
<organism evidence="9 10">
    <name type="scientific">Sorangium cellulosum (strain So ce56)</name>
    <name type="common">Polyangium cellulosum (strain So ce56)</name>
    <dbReference type="NCBI Taxonomy" id="448385"/>
    <lineage>
        <taxon>Bacteria</taxon>
        <taxon>Pseudomonadati</taxon>
        <taxon>Myxococcota</taxon>
        <taxon>Polyangia</taxon>
        <taxon>Polyangiales</taxon>
        <taxon>Polyangiaceae</taxon>
        <taxon>Sorangium</taxon>
    </lineage>
</organism>
<keyword evidence="10" id="KW-1185">Reference proteome</keyword>
<evidence type="ECO:0000256" key="2">
    <source>
        <dbReference type="ARBA" id="ARBA00022741"/>
    </source>
</evidence>
<evidence type="ECO:0000256" key="1">
    <source>
        <dbReference type="ARBA" id="ARBA00022679"/>
    </source>
</evidence>
<dbReference type="CDD" id="cd14014">
    <property type="entry name" value="STKc_PknB_like"/>
    <property type="match status" value="1"/>
</dbReference>
<evidence type="ECO:0000313" key="9">
    <source>
        <dbReference type="EMBL" id="CAN97378.1"/>
    </source>
</evidence>
<dbReference type="GO" id="GO:0004674">
    <property type="term" value="F:protein serine/threonine kinase activity"/>
    <property type="evidence" value="ECO:0007669"/>
    <property type="project" value="UniProtKB-EC"/>
</dbReference>
<evidence type="ECO:0000256" key="7">
    <source>
        <dbReference type="SAM" id="Phobius"/>
    </source>
</evidence>
<reference evidence="9 10" key="1">
    <citation type="journal article" date="2007" name="Nat. Biotechnol.">
        <title>Complete genome sequence of the myxobacterium Sorangium cellulosum.</title>
        <authorList>
            <person name="Schneiker S."/>
            <person name="Perlova O."/>
            <person name="Kaiser O."/>
            <person name="Gerth K."/>
            <person name="Alici A."/>
            <person name="Altmeyer M.O."/>
            <person name="Bartels D."/>
            <person name="Bekel T."/>
            <person name="Beyer S."/>
            <person name="Bode E."/>
            <person name="Bode H.B."/>
            <person name="Bolten C.J."/>
            <person name="Choudhuri J.V."/>
            <person name="Doss S."/>
            <person name="Elnakady Y.A."/>
            <person name="Frank B."/>
            <person name="Gaigalat L."/>
            <person name="Goesmann A."/>
            <person name="Groeger C."/>
            <person name="Gross F."/>
            <person name="Jelsbak L."/>
            <person name="Jelsbak L."/>
            <person name="Kalinowski J."/>
            <person name="Kegler C."/>
            <person name="Knauber T."/>
            <person name="Konietzny S."/>
            <person name="Kopp M."/>
            <person name="Krause L."/>
            <person name="Krug D."/>
            <person name="Linke B."/>
            <person name="Mahmud T."/>
            <person name="Martinez-Arias R."/>
            <person name="McHardy A.C."/>
            <person name="Merai M."/>
            <person name="Meyer F."/>
            <person name="Mormann S."/>
            <person name="Munoz-Dorado J."/>
            <person name="Perez J."/>
            <person name="Pradella S."/>
            <person name="Rachid S."/>
            <person name="Raddatz G."/>
            <person name="Rosenau F."/>
            <person name="Rueckert C."/>
            <person name="Sasse F."/>
            <person name="Scharfe M."/>
            <person name="Schuster S.C."/>
            <person name="Suen G."/>
            <person name="Treuner-Lange A."/>
            <person name="Velicer G.J."/>
            <person name="Vorholter F.-J."/>
            <person name="Weissman K.J."/>
            <person name="Welch R.D."/>
            <person name="Wenzel S.C."/>
            <person name="Whitworth D.E."/>
            <person name="Wilhelm S."/>
            <person name="Wittmann C."/>
            <person name="Bloecker H."/>
            <person name="Puehler A."/>
            <person name="Mueller R."/>
        </authorList>
    </citation>
    <scope>NUCLEOTIDE SEQUENCE [LARGE SCALE GENOMIC DNA]</scope>
    <source>
        <strain evidence="10">So ce56</strain>
    </source>
</reference>
<dbReference type="InterPro" id="IPR011009">
    <property type="entry name" value="Kinase-like_dom_sf"/>
</dbReference>
<dbReference type="HOGENOM" id="CLU_000288_63_44_7"/>
<keyword evidence="1 9" id="KW-0808">Transferase</keyword>
<dbReference type="SMART" id="SM00220">
    <property type="entry name" value="S_TKc"/>
    <property type="match status" value="1"/>
</dbReference>
<dbReference type="InterPro" id="IPR017441">
    <property type="entry name" value="Protein_kinase_ATP_BS"/>
</dbReference>
<name>A9ESD5_SORC5</name>
<evidence type="ECO:0000259" key="8">
    <source>
        <dbReference type="PROSITE" id="PS50011"/>
    </source>
</evidence>
<dbReference type="GO" id="GO:0005524">
    <property type="term" value="F:ATP binding"/>
    <property type="evidence" value="ECO:0007669"/>
    <property type="project" value="UniProtKB-UniRule"/>
</dbReference>
<evidence type="ECO:0000313" key="10">
    <source>
        <dbReference type="Proteomes" id="UP000002139"/>
    </source>
</evidence>
<gene>
    <name evidence="9" type="ordered locus">sce7209</name>
</gene>
<proteinExistence type="predicted"/>
<keyword evidence="3 9" id="KW-0418">Kinase</keyword>
<evidence type="ECO:0000256" key="6">
    <source>
        <dbReference type="SAM" id="MobiDB-lite"/>
    </source>
</evidence>
<dbReference type="eggNOG" id="COG0515">
    <property type="taxonomic scope" value="Bacteria"/>
</dbReference>
<dbReference type="OrthoDB" id="5497917at2"/>
<dbReference type="Pfam" id="PF00069">
    <property type="entry name" value="Pkinase"/>
    <property type="match status" value="1"/>
</dbReference>
<dbReference type="Proteomes" id="UP000002139">
    <property type="component" value="Chromosome"/>
</dbReference>
<keyword evidence="7" id="KW-0812">Transmembrane</keyword>
<dbReference type="KEGG" id="scl:sce7209"/>
<keyword evidence="7" id="KW-1133">Transmembrane helix</keyword>
<dbReference type="InterPro" id="IPR008271">
    <property type="entry name" value="Ser/Thr_kinase_AS"/>
</dbReference>
<feature type="region of interest" description="Disordered" evidence="6">
    <location>
        <begin position="33"/>
        <end position="55"/>
    </location>
</feature>
<dbReference type="AlphaFoldDB" id="A9ESD5"/>
<evidence type="ECO:0000256" key="3">
    <source>
        <dbReference type="ARBA" id="ARBA00022777"/>
    </source>
</evidence>
<sequence length="419" mass="44898">MARVILRSGSDGGGVKPAPPLLLGSLVPRSSGPPVSSASSVPSVPSVPSAPQRHLGAAVNPGDLIQSRYRLVKLLGQGASGSVWAAKNVLIDRDVALKVMSPEVAGDAVALQRFFNEAKASGRLRSPSIVEILDLGQAEDGSPFLVFELLVGEGLDEWLRRERTIEPEVLVELFLGLARALDMAHQQGIIHRDLKPANIYVHRNHLGELVGKILDFGISKVLEKEHNFSLTRTGCVVGSPAYMSPEQAAGREDVDARADIWSLGVVMYEALTGTTPHQAPNYNALMVRILSKDCDPIAARRPGLPPRLCQLVEACLRRERDERIASADALAKELEAVLRELRAERFRGQKGRRASDVGLGGDVGLAPESAAARGGGAAGTLGRLVQHGRRLPKAMLVAAGIGVVLWAMALVLIGRYWIR</sequence>
<dbReference type="STRING" id="448385.sce7209"/>
<dbReference type="PROSITE" id="PS00107">
    <property type="entry name" value="PROTEIN_KINASE_ATP"/>
    <property type="match status" value="1"/>
</dbReference>
<protein>
    <submittedName>
        <fullName evidence="9">Protein kinase</fullName>
        <ecNumber evidence="9">2.7.11.1</ecNumber>
    </submittedName>
</protein>
<dbReference type="EC" id="2.7.11.1" evidence="9"/>
<feature type="binding site" evidence="5">
    <location>
        <position position="98"/>
    </location>
    <ligand>
        <name>ATP</name>
        <dbReference type="ChEBI" id="CHEBI:30616"/>
    </ligand>
</feature>
<feature type="domain" description="Protein kinase" evidence="8">
    <location>
        <begin position="69"/>
        <end position="338"/>
    </location>
</feature>